<accession>A0A183F931</accession>
<keyword evidence="2" id="KW-0472">Membrane</keyword>
<keyword evidence="2" id="KW-1133">Transmembrane helix</keyword>
<evidence type="ECO:0000313" key="4">
    <source>
        <dbReference type="Proteomes" id="UP000050761"/>
    </source>
</evidence>
<dbReference type="Proteomes" id="UP000050761">
    <property type="component" value="Unassembled WGS sequence"/>
</dbReference>
<accession>A0A3P7XD57</accession>
<dbReference type="EMBL" id="UZAH01004507">
    <property type="protein sequence ID" value="VDO27282.1"/>
    <property type="molecule type" value="Genomic_DNA"/>
</dbReference>
<feature type="region of interest" description="Disordered" evidence="1">
    <location>
        <begin position="1"/>
        <end position="45"/>
    </location>
</feature>
<keyword evidence="2" id="KW-0812">Transmembrane</keyword>
<protein>
    <submittedName>
        <fullName evidence="5">DUF4605 domain-containing protein</fullName>
    </submittedName>
</protein>
<organism evidence="4 5">
    <name type="scientific">Heligmosomoides polygyrus</name>
    <name type="common">Parasitic roundworm</name>
    <dbReference type="NCBI Taxonomy" id="6339"/>
    <lineage>
        <taxon>Eukaryota</taxon>
        <taxon>Metazoa</taxon>
        <taxon>Ecdysozoa</taxon>
        <taxon>Nematoda</taxon>
        <taxon>Chromadorea</taxon>
        <taxon>Rhabditida</taxon>
        <taxon>Rhabditina</taxon>
        <taxon>Rhabditomorpha</taxon>
        <taxon>Strongyloidea</taxon>
        <taxon>Heligmosomidae</taxon>
        <taxon>Heligmosomoides</taxon>
    </lineage>
</organism>
<reference evidence="5" key="2">
    <citation type="submission" date="2019-09" db="UniProtKB">
        <authorList>
            <consortium name="WormBaseParasite"/>
        </authorList>
    </citation>
    <scope>IDENTIFICATION</scope>
</reference>
<reference evidence="3 4" key="1">
    <citation type="submission" date="2018-11" db="EMBL/GenBank/DDBJ databases">
        <authorList>
            <consortium name="Pathogen Informatics"/>
        </authorList>
    </citation>
    <scope>NUCLEOTIDE SEQUENCE [LARGE SCALE GENOMIC DNA]</scope>
</reference>
<proteinExistence type="predicted"/>
<name>A0A183F931_HELPZ</name>
<feature type="compositionally biased region" description="Pro residues" evidence="1">
    <location>
        <begin position="27"/>
        <end position="37"/>
    </location>
</feature>
<evidence type="ECO:0000313" key="5">
    <source>
        <dbReference type="WBParaSite" id="HPBE_0000267301-mRNA-1"/>
    </source>
</evidence>
<evidence type="ECO:0000256" key="1">
    <source>
        <dbReference type="SAM" id="MobiDB-lite"/>
    </source>
</evidence>
<feature type="transmembrane region" description="Helical" evidence="2">
    <location>
        <begin position="74"/>
        <end position="100"/>
    </location>
</feature>
<evidence type="ECO:0000313" key="3">
    <source>
        <dbReference type="EMBL" id="VDO27282.1"/>
    </source>
</evidence>
<keyword evidence="4" id="KW-1185">Reference proteome</keyword>
<feature type="region of interest" description="Disordered" evidence="1">
    <location>
        <begin position="103"/>
        <end position="161"/>
    </location>
</feature>
<gene>
    <name evidence="3" type="ORF">HPBE_LOCUS2673</name>
</gene>
<feature type="compositionally biased region" description="Low complexity" evidence="1">
    <location>
        <begin position="109"/>
        <end position="132"/>
    </location>
</feature>
<dbReference type="OrthoDB" id="5868187at2759"/>
<sequence>MVRVLSSGEVVSDDDPRSSQRRAGAPQRPPARDPQPPQDAVTGSFSSIWNAGNDRLRQFGLDSFNVAGYRVDPLHLVVAVLGFILSGPMMLAVVVTAIVISQSSGGGSPSTPAQPSVGRAGAAAAMPSSSSQFYAQGDGPQQVKKPRSSAPFVGPGKRLGS</sequence>
<dbReference type="WBParaSite" id="HPBE_0000267301-mRNA-1">
    <property type="protein sequence ID" value="HPBE_0000267301-mRNA-1"/>
    <property type="gene ID" value="HPBE_0000267301"/>
</dbReference>
<evidence type="ECO:0000256" key="2">
    <source>
        <dbReference type="SAM" id="Phobius"/>
    </source>
</evidence>
<dbReference type="AlphaFoldDB" id="A0A183F931"/>